<dbReference type="EMBL" id="CP143423">
    <property type="protein sequence ID" value="WVX50019.1"/>
    <property type="molecule type" value="Genomic_DNA"/>
</dbReference>
<sequence length="95" mass="10533">MNPSRLARLETALLALPNGSFTGASQDRRYIVTKSLFNAGKSMKLVAEELGGADYISLNFYRLARGSRLFPCEMSVEKVTDFILDLRPHPVQAEA</sequence>
<proteinExistence type="predicted"/>
<dbReference type="RefSeq" id="WP_316247480.1">
    <property type="nucleotide sequence ID" value="NZ_CP143423.1"/>
</dbReference>
<protein>
    <recommendedName>
        <fullName evidence="3">Peptide methionine sulfoxide reductase</fullName>
    </recommendedName>
</protein>
<organism evidence="1 2">
    <name type="scientific">Roseobacter fucihabitans</name>
    <dbReference type="NCBI Taxonomy" id="1537242"/>
    <lineage>
        <taxon>Bacteria</taxon>
        <taxon>Pseudomonadati</taxon>
        <taxon>Pseudomonadota</taxon>
        <taxon>Alphaproteobacteria</taxon>
        <taxon>Rhodobacterales</taxon>
        <taxon>Roseobacteraceae</taxon>
        <taxon>Roseobacter</taxon>
    </lineage>
</organism>
<evidence type="ECO:0000313" key="2">
    <source>
        <dbReference type="Proteomes" id="UP001318682"/>
    </source>
</evidence>
<dbReference type="Proteomes" id="UP001318682">
    <property type="component" value="Chromosome"/>
</dbReference>
<evidence type="ECO:0000313" key="1">
    <source>
        <dbReference type="EMBL" id="WVX50019.1"/>
    </source>
</evidence>
<reference evidence="2" key="1">
    <citation type="submission" date="2024-01" db="EMBL/GenBank/DDBJ databases">
        <title>Roseobacter fucihabitans sp. nov., isolated from the brown alga Fucus spiralis.</title>
        <authorList>
            <person name="Hahnke S."/>
            <person name="Berger M."/>
            <person name="Schlingloff A."/>
            <person name="Athale I."/>
            <person name="Neumann-Schaal M."/>
            <person name="Adenaya A."/>
            <person name="Poehlein A."/>
            <person name="Daniel R."/>
            <person name="Pertersen J."/>
            <person name="Brinkhoff T."/>
        </authorList>
    </citation>
    <scope>NUCLEOTIDE SEQUENCE [LARGE SCALE GENOMIC DNA]</scope>
    <source>
        <strain evidence="2">B14</strain>
    </source>
</reference>
<evidence type="ECO:0008006" key="3">
    <source>
        <dbReference type="Google" id="ProtNLM"/>
    </source>
</evidence>
<keyword evidence="2" id="KW-1185">Reference proteome</keyword>
<accession>A0ABZ2BZ79</accession>
<name>A0ABZ2BZ79_9RHOB</name>
<gene>
    <name evidence="1" type="ORF">ROLI_031150</name>
</gene>